<feature type="transmembrane region" description="Helical" evidence="8">
    <location>
        <begin position="28"/>
        <end position="53"/>
    </location>
</feature>
<dbReference type="InterPro" id="IPR036259">
    <property type="entry name" value="MFS_trans_sf"/>
</dbReference>
<dbReference type="CDD" id="cd17321">
    <property type="entry name" value="MFS_MMR_MDR_like"/>
    <property type="match status" value="1"/>
</dbReference>
<comment type="subcellular location">
    <subcellularLocation>
        <location evidence="1">Cell membrane</location>
        <topology evidence="1">Multi-pass membrane protein</topology>
    </subcellularLocation>
</comment>
<evidence type="ECO:0000256" key="7">
    <source>
        <dbReference type="SAM" id="MobiDB-lite"/>
    </source>
</evidence>
<dbReference type="InterPro" id="IPR004638">
    <property type="entry name" value="EmrB-like"/>
</dbReference>
<evidence type="ECO:0000256" key="3">
    <source>
        <dbReference type="ARBA" id="ARBA00022475"/>
    </source>
</evidence>
<protein>
    <submittedName>
        <fullName evidence="10">DHA2 family efflux MFS transporter permease subunit</fullName>
    </submittedName>
</protein>
<dbReference type="EMBL" id="JBHSXX010000001">
    <property type="protein sequence ID" value="MFC6866766.1"/>
    <property type="molecule type" value="Genomic_DNA"/>
</dbReference>
<evidence type="ECO:0000256" key="8">
    <source>
        <dbReference type="SAM" id="Phobius"/>
    </source>
</evidence>
<keyword evidence="6 8" id="KW-0472">Membrane</keyword>
<dbReference type="InterPro" id="IPR011701">
    <property type="entry name" value="MFS"/>
</dbReference>
<evidence type="ECO:0000259" key="9">
    <source>
        <dbReference type="PROSITE" id="PS50850"/>
    </source>
</evidence>
<feature type="transmembrane region" description="Helical" evidence="8">
    <location>
        <begin position="422"/>
        <end position="439"/>
    </location>
</feature>
<keyword evidence="3" id="KW-1003">Cell membrane</keyword>
<dbReference type="PANTHER" id="PTHR42718:SF42">
    <property type="entry name" value="EXPORT PROTEIN"/>
    <property type="match status" value="1"/>
</dbReference>
<dbReference type="PROSITE" id="PS50850">
    <property type="entry name" value="MFS"/>
    <property type="match status" value="1"/>
</dbReference>
<accession>A0ABW2BUX1</accession>
<comment type="caution">
    <text evidence="10">The sequence shown here is derived from an EMBL/GenBank/DDBJ whole genome shotgun (WGS) entry which is preliminary data.</text>
</comment>
<keyword evidence="2" id="KW-0813">Transport</keyword>
<name>A0ABW2BUX1_9PSEU</name>
<dbReference type="Gene3D" id="1.20.1250.20">
    <property type="entry name" value="MFS general substrate transporter like domains"/>
    <property type="match status" value="1"/>
</dbReference>
<dbReference type="Gene3D" id="1.20.1720.10">
    <property type="entry name" value="Multidrug resistance protein D"/>
    <property type="match status" value="1"/>
</dbReference>
<feature type="transmembrane region" description="Helical" evidence="8">
    <location>
        <begin position="325"/>
        <end position="343"/>
    </location>
</feature>
<feature type="region of interest" description="Disordered" evidence="7">
    <location>
        <begin position="1"/>
        <end position="23"/>
    </location>
</feature>
<gene>
    <name evidence="10" type="ORF">ACFQGD_06365</name>
</gene>
<dbReference type="PRINTS" id="PR01036">
    <property type="entry name" value="TCRTETB"/>
</dbReference>
<feature type="transmembrane region" description="Helical" evidence="8">
    <location>
        <begin position="65"/>
        <end position="85"/>
    </location>
</feature>
<proteinExistence type="predicted"/>
<dbReference type="Proteomes" id="UP001596337">
    <property type="component" value="Unassembled WGS sequence"/>
</dbReference>
<dbReference type="InterPro" id="IPR020846">
    <property type="entry name" value="MFS_dom"/>
</dbReference>
<dbReference type="Pfam" id="PF07690">
    <property type="entry name" value="MFS_1"/>
    <property type="match status" value="1"/>
</dbReference>
<evidence type="ECO:0000256" key="5">
    <source>
        <dbReference type="ARBA" id="ARBA00022989"/>
    </source>
</evidence>
<evidence type="ECO:0000313" key="11">
    <source>
        <dbReference type="Proteomes" id="UP001596337"/>
    </source>
</evidence>
<feature type="transmembrane region" description="Helical" evidence="8">
    <location>
        <begin position="122"/>
        <end position="147"/>
    </location>
</feature>
<dbReference type="RefSeq" id="WP_345405716.1">
    <property type="nucleotide sequence ID" value="NZ_BAABLA010000121.1"/>
</dbReference>
<dbReference type="SUPFAM" id="SSF103473">
    <property type="entry name" value="MFS general substrate transporter"/>
    <property type="match status" value="1"/>
</dbReference>
<feature type="transmembrane region" description="Helical" evidence="8">
    <location>
        <begin position="217"/>
        <end position="236"/>
    </location>
</feature>
<feature type="transmembrane region" description="Helical" evidence="8">
    <location>
        <begin position="350"/>
        <end position="366"/>
    </location>
</feature>
<sequence length="542" mass="55187">MDEHASGETASGTASSVDEGTGSSSGKLWLGLLALALSATMHGVDALVVIVAIPTISEDLDAGLAGLHWVTAGYLLAYAAMLITAGKLGDRYGQRRVFVAGMVGFMISSAMAGLAGSIDLLIAWRVVQGACGAAMLASGLAIIRLIFPENKLKVAVGIFTGVFALSSAGGPFVGGVVVEYADWRWAFFINVIGGAITLVLVALLIPRISPHDARRGLDIGGMVLIAVALLGLVLGINQAPAAGWFGTVPLVCFAIALVFVAGFIVHERRTPEPLIPLRLFRSRTFVTGNLLLLVGAGLMFGFWFHLSIFLQNVQGAGPLLTGLKLLPIAAVGVLAAPIGGALNQKVGPRPPLLAGALLFVLGLYGLSRISPDAGYHSIWPYLIALGISVSFIVPIATEAIIASAPKRLAGVASGFGETMGSLGPALGVATLGTIVTFFVRDDLAEGLAAAGVSPGTVDRVLADADGIAQGAVAVPPGTPDSTGSVIAEQARAAFTDGLTSTSLVAIVLVVVCLPLILLVKPTTAAGDDEASDDETTTASSTG</sequence>
<keyword evidence="4 8" id="KW-0812">Transmembrane</keyword>
<feature type="transmembrane region" description="Helical" evidence="8">
    <location>
        <begin position="286"/>
        <end position="305"/>
    </location>
</feature>
<evidence type="ECO:0000256" key="6">
    <source>
        <dbReference type="ARBA" id="ARBA00023136"/>
    </source>
</evidence>
<reference evidence="11" key="1">
    <citation type="journal article" date="2019" name="Int. J. Syst. Evol. Microbiol.">
        <title>The Global Catalogue of Microorganisms (GCM) 10K type strain sequencing project: providing services to taxonomists for standard genome sequencing and annotation.</title>
        <authorList>
            <consortium name="The Broad Institute Genomics Platform"/>
            <consortium name="The Broad Institute Genome Sequencing Center for Infectious Disease"/>
            <person name="Wu L."/>
            <person name="Ma J."/>
        </authorList>
    </citation>
    <scope>NUCLEOTIDE SEQUENCE [LARGE SCALE GENOMIC DNA]</scope>
    <source>
        <strain evidence="11">KCTC 32255</strain>
    </source>
</reference>
<feature type="transmembrane region" description="Helical" evidence="8">
    <location>
        <begin position="242"/>
        <end position="265"/>
    </location>
</feature>
<evidence type="ECO:0000256" key="4">
    <source>
        <dbReference type="ARBA" id="ARBA00022692"/>
    </source>
</evidence>
<feature type="transmembrane region" description="Helical" evidence="8">
    <location>
        <begin position="378"/>
        <end position="401"/>
    </location>
</feature>
<dbReference type="PANTHER" id="PTHR42718">
    <property type="entry name" value="MAJOR FACILITATOR SUPERFAMILY MULTIDRUG TRANSPORTER MFSC"/>
    <property type="match status" value="1"/>
</dbReference>
<feature type="compositionally biased region" description="Low complexity" evidence="7">
    <location>
        <begin position="7"/>
        <end position="23"/>
    </location>
</feature>
<organism evidence="10 11">
    <name type="scientific">Haloechinothrix salitolerans</name>
    <dbReference type="NCBI Taxonomy" id="926830"/>
    <lineage>
        <taxon>Bacteria</taxon>
        <taxon>Bacillati</taxon>
        <taxon>Actinomycetota</taxon>
        <taxon>Actinomycetes</taxon>
        <taxon>Pseudonocardiales</taxon>
        <taxon>Pseudonocardiaceae</taxon>
        <taxon>Haloechinothrix</taxon>
    </lineage>
</organism>
<feature type="transmembrane region" description="Helical" evidence="8">
    <location>
        <begin position="154"/>
        <end position="173"/>
    </location>
</feature>
<keyword evidence="5 8" id="KW-1133">Transmembrane helix</keyword>
<feature type="transmembrane region" description="Helical" evidence="8">
    <location>
        <begin position="97"/>
        <end position="116"/>
    </location>
</feature>
<feature type="transmembrane region" description="Helical" evidence="8">
    <location>
        <begin position="185"/>
        <end position="205"/>
    </location>
</feature>
<evidence type="ECO:0000256" key="2">
    <source>
        <dbReference type="ARBA" id="ARBA00022448"/>
    </source>
</evidence>
<dbReference type="NCBIfam" id="TIGR00711">
    <property type="entry name" value="efflux_EmrB"/>
    <property type="match status" value="1"/>
</dbReference>
<keyword evidence="11" id="KW-1185">Reference proteome</keyword>
<feature type="domain" description="Major facilitator superfamily (MFS) profile" evidence="9">
    <location>
        <begin position="31"/>
        <end position="524"/>
    </location>
</feature>
<evidence type="ECO:0000313" key="10">
    <source>
        <dbReference type="EMBL" id="MFC6866766.1"/>
    </source>
</evidence>
<feature type="transmembrane region" description="Helical" evidence="8">
    <location>
        <begin position="498"/>
        <end position="519"/>
    </location>
</feature>
<evidence type="ECO:0000256" key="1">
    <source>
        <dbReference type="ARBA" id="ARBA00004651"/>
    </source>
</evidence>